<organism evidence="7 8">
    <name type="scientific">Vombatus ursinus</name>
    <name type="common">Common wombat</name>
    <dbReference type="NCBI Taxonomy" id="29139"/>
    <lineage>
        <taxon>Eukaryota</taxon>
        <taxon>Metazoa</taxon>
        <taxon>Chordata</taxon>
        <taxon>Craniata</taxon>
        <taxon>Vertebrata</taxon>
        <taxon>Euteleostomi</taxon>
        <taxon>Mammalia</taxon>
        <taxon>Metatheria</taxon>
        <taxon>Diprotodontia</taxon>
        <taxon>Vombatidae</taxon>
        <taxon>Vombatus</taxon>
    </lineage>
</organism>
<dbReference type="GO" id="GO:0051287">
    <property type="term" value="F:NAD binding"/>
    <property type="evidence" value="ECO:0007669"/>
    <property type="project" value="InterPro"/>
</dbReference>
<dbReference type="Ensembl" id="ENSVURT00010030310.1">
    <property type="protein sequence ID" value="ENSVURP00010026611.1"/>
    <property type="gene ID" value="ENSVURG00010020368.1"/>
</dbReference>
<dbReference type="InterPro" id="IPR050223">
    <property type="entry name" value="D-isomer_2-hydroxyacid_DH"/>
</dbReference>
<reference evidence="8" key="1">
    <citation type="submission" date="2018-12" db="EMBL/GenBank/DDBJ databases">
        <authorList>
            <person name="Yazar S."/>
        </authorList>
    </citation>
    <scope>NUCLEOTIDE SEQUENCE [LARGE SCALE GENOMIC DNA]</scope>
</reference>
<reference evidence="7" key="2">
    <citation type="submission" date="2025-05" db="UniProtKB">
        <authorList>
            <consortium name="Ensembl"/>
        </authorList>
    </citation>
    <scope>IDENTIFICATION</scope>
</reference>
<dbReference type="GO" id="GO:0030267">
    <property type="term" value="F:glyoxylate reductase (NADPH) activity"/>
    <property type="evidence" value="ECO:0007669"/>
    <property type="project" value="TreeGrafter"/>
</dbReference>
<dbReference type="SUPFAM" id="SSF52283">
    <property type="entry name" value="Formate/glycerate dehydrogenase catalytic domain-like"/>
    <property type="match status" value="1"/>
</dbReference>
<dbReference type="FunFam" id="3.40.50.720:FF:000026">
    <property type="entry name" value="Glyoxylate/hydroxypyruvate reductase B"/>
    <property type="match status" value="1"/>
</dbReference>
<evidence type="ECO:0000259" key="6">
    <source>
        <dbReference type="Pfam" id="PF02826"/>
    </source>
</evidence>
<dbReference type="PROSITE" id="PS00065">
    <property type="entry name" value="D_2_HYDROXYACID_DH_1"/>
    <property type="match status" value="1"/>
</dbReference>
<dbReference type="Proteomes" id="UP000314987">
    <property type="component" value="Unassembled WGS sequence"/>
</dbReference>
<evidence type="ECO:0000313" key="7">
    <source>
        <dbReference type="Ensembl" id="ENSVURP00010026611.1"/>
    </source>
</evidence>
<accession>A0A4X2LYE1</accession>
<keyword evidence="8" id="KW-1185">Reference proteome</keyword>
<evidence type="ECO:0000259" key="5">
    <source>
        <dbReference type="Pfam" id="PF00389"/>
    </source>
</evidence>
<comment type="similarity">
    <text evidence="1 4">Belongs to the D-isomer specific 2-hydroxyacid dehydrogenase family.</text>
</comment>
<dbReference type="InterPro" id="IPR036291">
    <property type="entry name" value="NAD(P)-bd_dom_sf"/>
</dbReference>
<dbReference type="AlphaFoldDB" id="A0A4X2LYE1"/>
<gene>
    <name evidence="7" type="primary">LOC114036053</name>
</gene>
<sequence>MQDQKLPCVLINSFEGPSGMNEEYIKDLKKHFNLITMREFLENKIHFSQKIQAIYIWGGKPHIDQELLQSLPTLKIIVSPGAGLDHLDLNLIASFGVKLANTSRAVTNSTADLGMALLLASARRILEGNEVATSPDTKDFSFTWMGQEVTGSTLGIIGMGKIGYKVAQRAKAFEMKILYHNRNRRKVEEEQAVGAHYCAKLDELLQQSDFVMLVVNLTLQTHKLIGKRELRLMKPTATLINIGRGQLVDQDALVEALQTGIIKAAGLDVTDPEPLPRSHPLLKLKNVILTPHIGSATHQSRHLMMENMVESLLAALSGLPIPNEVHLK</sequence>
<feature type="domain" description="D-isomer specific 2-hydroxyacid dehydrogenase catalytic" evidence="5">
    <location>
        <begin position="24"/>
        <end position="325"/>
    </location>
</feature>
<evidence type="ECO:0000256" key="1">
    <source>
        <dbReference type="ARBA" id="ARBA00005854"/>
    </source>
</evidence>
<dbReference type="PANTHER" id="PTHR10996:SF257">
    <property type="entry name" value="GLYOXYLATE REDUCTASE 1"/>
    <property type="match status" value="1"/>
</dbReference>
<evidence type="ECO:0000256" key="4">
    <source>
        <dbReference type="RuleBase" id="RU003719"/>
    </source>
</evidence>
<feature type="domain" description="D-isomer specific 2-hydroxyacid dehydrogenase NAD-binding" evidence="6">
    <location>
        <begin position="115"/>
        <end position="294"/>
    </location>
</feature>
<protein>
    <recommendedName>
        <fullName evidence="3">Glyoxylate reductase/hydroxypyruvate reductase</fullName>
    </recommendedName>
</protein>
<dbReference type="InterPro" id="IPR006139">
    <property type="entry name" value="D-isomer_2_OHA_DH_cat_dom"/>
</dbReference>
<proteinExistence type="inferred from homology"/>
<dbReference type="PANTHER" id="PTHR10996">
    <property type="entry name" value="2-HYDROXYACID DEHYDROGENASE-RELATED"/>
    <property type="match status" value="1"/>
</dbReference>
<evidence type="ECO:0000256" key="3">
    <source>
        <dbReference type="ARBA" id="ARBA00073306"/>
    </source>
</evidence>
<evidence type="ECO:0000313" key="8">
    <source>
        <dbReference type="Proteomes" id="UP000314987"/>
    </source>
</evidence>
<dbReference type="GeneTree" id="ENSGT00940000162740"/>
<dbReference type="CDD" id="cd05301">
    <property type="entry name" value="GDH"/>
    <property type="match status" value="1"/>
</dbReference>
<dbReference type="Ensembl" id="ENSVURT00010030316.1">
    <property type="protein sequence ID" value="ENSVURP00010026617.1"/>
    <property type="gene ID" value="ENSVURG00010020368.1"/>
</dbReference>
<dbReference type="Pfam" id="PF00389">
    <property type="entry name" value="2-Hacid_dh"/>
    <property type="match status" value="1"/>
</dbReference>
<name>A0A4X2LYE1_VOMUR</name>
<dbReference type="STRING" id="29139.ENSVURP00010026611"/>
<dbReference type="GO" id="GO:0016618">
    <property type="term" value="F:hydroxypyruvate reductase [NAD(P)H] activity"/>
    <property type="evidence" value="ECO:0007669"/>
    <property type="project" value="TreeGrafter"/>
</dbReference>
<dbReference type="InterPro" id="IPR029752">
    <property type="entry name" value="D-isomer_DH_CS1"/>
</dbReference>
<dbReference type="Gene3D" id="3.40.50.720">
    <property type="entry name" value="NAD(P)-binding Rossmann-like Domain"/>
    <property type="match status" value="2"/>
</dbReference>
<evidence type="ECO:0000256" key="2">
    <source>
        <dbReference type="ARBA" id="ARBA00023002"/>
    </source>
</evidence>
<keyword evidence="2 4" id="KW-0560">Oxidoreductase</keyword>
<dbReference type="GO" id="GO:0005829">
    <property type="term" value="C:cytosol"/>
    <property type="evidence" value="ECO:0007669"/>
    <property type="project" value="TreeGrafter"/>
</dbReference>
<dbReference type="SUPFAM" id="SSF51735">
    <property type="entry name" value="NAD(P)-binding Rossmann-fold domains"/>
    <property type="match status" value="1"/>
</dbReference>
<dbReference type="InterPro" id="IPR006140">
    <property type="entry name" value="D-isomer_DH_NAD-bd"/>
</dbReference>
<dbReference type="Pfam" id="PF02826">
    <property type="entry name" value="2-Hacid_dh_C"/>
    <property type="match status" value="1"/>
</dbReference>